<feature type="compositionally biased region" description="Basic and acidic residues" evidence="1">
    <location>
        <begin position="111"/>
        <end position="120"/>
    </location>
</feature>
<accession>A0A0M7ABU1</accession>
<dbReference type="EMBL" id="CXWC01000011">
    <property type="protein sequence ID" value="CTQ72349.1"/>
    <property type="molecule type" value="Genomic_DNA"/>
</dbReference>
<evidence type="ECO:0000313" key="3">
    <source>
        <dbReference type="EMBL" id="CTQ72349.1"/>
    </source>
</evidence>
<sequence>MIITFTLNIQKSVGLGGKNDKADVMAVQLRINELMPRAGTPLAVDGIAGPLTQGMIADFQAVALGFSRPDARVDPGGRTERGLNNSAAAAAWRWTDPRHDPQQYVPNTPKKMKDAKEKAEVGGPDAKLKGSPRTTGGIGGSPGVVVPSKKPYRDKEGHLVVAKGAEALKVAHGNLSWLDDVRGSTTGLIGSSYLVPKGTVDLKLKQVIVGQSGGDTGKVFWIRGNTLYASRGLDFIVNLESTGLFKEINVQTRAVKPASNAMAAFVMGFGTTIIGTAGLAVTATVIFTKGLVFYKTREREVKGVAAMLPDIVRGFRFLKNNCPNFWSHLSRGLGSAFSSALSSIPDGFTAQHVAGFMGKMMGGLGAAGDVSISTSVTVLAKVLATTLPLVAITGTARNAQEIVKSLTTSFAQAGIPITEQDARKMVEELGKPGVSQELAKLQAAMSKADRLLVDLGDHWLKAGGHAAVKKVSRPDDGIWSFF</sequence>
<dbReference type="OrthoDB" id="7671393at2"/>
<proteinExistence type="predicted"/>
<dbReference type="GeneID" id="97670556"/>
<evidence type="ECO:0000256" key="2">
    <source>
        <dbReference type="SAM" id="Phobius"/>
    </source>
</evidence>
<name>A0A0M7ABU1_9HYPH</name>
<evidence type="ECO:0008006" key="5">
    <source>
        <dbReference type="Google" id="ProtNLM"/>
    </source>
</evidence>
<reference evidence="4" key="1">
    <citation type="submission" date="2015-07" db="EMBL/GenBank/DDBJ databases">
        <authorList>
            <person name="Rodrigo-Torres Lidia"/>
            <person name="Arahal R.David."/>
        </authorList>
    </citation>
    <scope>NUCLEOTIDE SEQUENCE [LARGE SCALE GENOMIC DNA]</scope>
    <source>
        <strain evidence="4">CECT 5096</strain>
    </source>
</reference>
<evidence type="ECO:0000256" key="1">
    <source>
        <dbReference type="SAM" id="MobiDB-lite"/>
    </source>
</evidence>
<evidence type="ECO:0000313" key="4">
    <source>
        <dbReference type="Proteomes" id="UP000049983"/>
    </source>
</evidence>
<keyword evidence="2" id="KW-0472">Membrane</keyword>
<feature type="region of interest" description="Disordered" evidence="1">
    <location>
        <begin position="98"/>
        <end position="150"/>
    </location>
</feature>
<feature type="transmembrane region" description="Helical" evidence="2">
    <location>
        <begin position="261"/>
        <end position="287"/>
    </location>
</feature>
<organism evidence="3 4">
    <name type="scientific">Roseibium album</name>
    <dbReference type="NCBI Taxonomy" id="311410"/>
    <lineage>
        <taxon>Bacteria</taxon>
        <taxon>Pseudomonadati</taxon>
        <taxon>Pseudomonadota</taxon>
        <taxon>Alphaproteobacteria</taxon>
        <taxon>Hyphomicrobiales</taxon>
        <taxon>Stappiaceae</taxon>
        <taxon>Roseibium</taxon>
    </lineage>
</organism>
<keyword evidence="4" id="KW-1185">Reference proteome</keyword>
<gene>
    <name evidence="3" type="ORF">LA5096_03205</name>
</gene>
<dbReference type="Proteomes" id="UP000049983">
    <property type="component" value="Unassembled WGS sequence"/>
</dbReference>
<dbReference type="RefSeq" id="WP_055110976.1">
    <property type="nucleotide sequence ID" value="NZ_CXWA01000006.1"/>
</dbReference>
<keyword evidence="2" id="KW-0812">Transmembrane</keyword>
<dbReference type="AlphaFoldDB" id="A0A0M7ABU1"/>
<keyword evidence="2" id="KW-1133">Transmembrane helix</keyword>
<protein>
    <recommendedName>
        <fullName evidence="5">Peptidoglycan binding domain-containing protein</fullName>
    </recommendedName>
</protein>